<evidence type="ECO:0000259" key="2">
    <source>
        <dbReference type="Pfam" id="PF05618"/>
    </source>
</evidence>
<evidence type="ECO:0000313" key="3">
    <source>
        <dbReference type="EMBL" id="KGP62988.1"/>
    </source>
</evidence>
<feature type="signal peptide" evidence="1">
    <location>
        <begin position="1"/>
        <end position="20"/>
    </location>
</feature>
<evidence type="ECO:0000313" key="4">
    <source>
        <dbReference type="Proteomes" id="UP000054422"/>
    </source>
</evidence>
<sequence length="173" mass="19087">MRSKLVLFIFMSLLTGTLMANNEAQIYGYVEKATLIDQNLTLSAKLDTGAKSSSLHAVNITEIEKNGIPYLRFTVPTKNGNYIFEGEYIGKVKIKIRAGEASAGLLSTTPIKRPVVLINIKLGDKVRAIQVNLTNRKRFLYPLLLGRDAIIDFNGAINPALTFTTKSKGEVKQ</sequence>
<dbReference type="PANTHER" id="PTHR38037:SF2">
    <property type="entry name" value="ATP-DEPENDENT ZINC PROTEASE DOMAIN-CONTAINING PROTEIN-RELATED"/>
    <property type="match status" value="1"/>
</dbReference>
<keyword evidence="1" id="KW-0732">Signal</keyword>
<dbReference type="InterPro" id="IPR008503">
    <property type="entry name" value="Asp_endopeptidase"/>
</dbReference>
<dbReference type="OrthoDB" id="8546610at2"/>
<dbReference type="AlphaFoldDB" id="A0A0A2T6E4"/>
<organism evidence="3 4">
    <name type="scientific">Legionella norrlandica</name>
    <dbReference type="NCBI Taxonomy" id="1498499"/>
    <lineage>
        <taxon>Bacteria</taxon>
        <taxon>Pseudomonadati</taxon>
        <taxon>Pseudomonadota</taxon>
        <taxon>Gammaproteobacteria</taxon>
        <taxon>Legionellales</taxon>
        <taxon>Legionellaceae</taxon>
        <taxon>Legionella</taxon>
    </lineage>
</organism>
<dbReference type="STRING" id="1498499.EP47_02745"/>
<dbReference type="SUPFAM" id="SSF50630">
    <property type="entry name" value="Acid proteases"/>
    <property type="match status" value="1"/>
</dbReference>
<keyword evidence="4" id="KW-1185">Reference proteome</keyword>
<dbReference type="PANTHER" id="PTHR38037">
    <property type="entry name" value="ZN_PROTEASE DOMAIN-CONTAINING PROTEIN"/>
    <property type="match status" value="1"/>
</dbReference>
<feature type="domain" description="Retropepsin-like aspartic endopeptidase" evidence="2">
    <location>
        <begin position="26"/>
        <end position="166"/>
    </location>
</feature>
<gene>
    <name evidence="3" type="ORF">EP47_02745</name>
</gene>
<comment type="caution">
    <text evidence="3">The sequence shown here is derived from an EMBL/GenBank/DDBJ whole genome shotgun (WGS) entry which is preliminary data.</text>
</comment>
<proteinExistence type="predicted"/>
<dbReference type="Pfam" id="PF05618">
    <property type="entry name" value="Zn_protease"/>
    <property type="match status" value="1"/>
</dbReference>
<dbReference type="Proteomes" id="UP000054422">
    <property type="component" value="Unassembled WGS sequence"/>
</dbReference>
<dbReference type="InterPro" id="IPR021109">
    <property type="entry name" value="Peptidase_aspartic_dom_sf"/>
</dbReference>
<dbReference type="EMBL" id="JNCF01000030">
    <property type="protein sequence ID" value="KGP62988.1"/>
    <property type="molecule type" value="Genomic_DNA"/>
</dbReference>
<feature type="chain" id="PRO_5002004959" description="Retropepsin-like aspartic endopeptidase domain-containing protein" evidence="1">
    <location>
        <begin position="21"/>
        <end position="173"/>
    </location>
</feature>
<protein>
    <recommendedName>
        <fullName evidence="2">Retropepsin-like aspartic endopeptidase domain-containing protein</fullName>
    </recommendedName>
</protein>
<evidence type="ECO:0000256" key="1">
    <source>
        <dbReference type="SAM" id="SignalP"/>
    </source>
</evidence>
<accession>A0A0A2T6E4</accession>
<dbReference type="RefSeq" id="WP_035890184.1">
    <property type="nucleotide sequence ID" value="NZ_JNCF01000030.1"/>
</dbReference>
<reference evidence="3 4" key="1">
    <citation type="submission" date="2014-05" db="EMBL/GenBank/DDBJ databases">
        <authorList>
            <person name="Rizzardi K."/>
            <person name="Winiecka-Krusnell J."/>
            <person name="Ramliden M."/>
            <person name="Alm E."/>
            <person name="Andersson S."/>
            <person name="Byfors S."/>
        </authorList>
    </citation>
    <scope>NUCLEOTIDE SEQUENCE [LARGE SCALE GENOMIC DNA]</scope>
    <source>
        <strain evidence="3 4">LEGN</strain>
    </source>
</reference>
<name>A0A0A2T6E4_9GAMM</name>
<dbReference type="Gene3D" id="2.40.70.10">
    <property type="entry name" value="Acid Proteases"/>
    <property type="match status" value="1"/>
</dbReference>